<feature type="compositionally biased region" description="Low complexity" evidence="1">
    <location>
        <begin position="178"/>
        <end position="195"/>
    </location>
</feature>
<evidence type="ECO:0000313" key="3">
    <source>
        <dbReference type="Proteomes" id="UP000594263"/>
    </source>
</evidence>
<feature type="compositionally biased region" description="Low complexity" evidence="1">
    <location>
        <begin position="146"/>
        <end position="156"/>
    </location>
</feature>
<organism evidence="2 3">
    <name type="scientific">Kalanchoe fedtschenkoi</name>
    <name type="common">Lavender scallops</name>
    <name type="synonym">South American air plant</name>
    <dbReference type="NCBI Taxonomy" id="63787"/>
    <lineage>
        <taxon>Eukaryota</taxon>
        <taxon>Viridiplantae</taxon>
        <taxon>Streptophyta</taxon>
        <taxon>Embryophyta</taxon>
        <taxon>Tracheophyta</taxon>
        <taxon>Spermatophyta</taxon>
        <taxon>Magnoliopsida</taxon>
        <taxon>eudicotyledons</taxon>
        <taxon>Gunneridae</taxon>
        <taxon>Pentapetalae</taxon>
        <taxon>Saxifragales</taxon>
        <taxon>Crassulaceae</taxon>
        <taxon>Kalanchoe</taxon>
    </lineage>
</organism>
<proteinExistence type="predicted"/>
<dbReference type="AlphaFoldDB" id="A0A7N1A891"/>
<dbReference type="Proteomes" id="UP000594263">
    <property type="component" value="Unplaced"/>
</dbReference>
<protein>
    <submittedName>
        <fullName evidence="2">Uncharacterized protein</fullName>
    </submittedName>
</protein>
<evidence type="ECO:0000313" key="2">
    <source>
        <dbReference type="EnsemblPlants" id="Kaladp1280s0001.1.v1.1"/>
    </source>
</evidence>
<keyword evidence="3" id="KW-1185">Reference proteome</keyword>
<reference evidence="2" key="1">
    <citation type="submission" date="2021-01" db="UniProtKB">
        <authorList>
            <consortium name="EnsemblPlants"/>
        </authorList>
    </citation>
    <scope>IDENTIFICATION</scope>
</reference>
<dbReference type="EnsemblPlants" id="Kaladp1280s0001.1.v1.1">
    <property type="protein sequence ID" value="Kaladp1280s0001.1.v1.1"/>
    <property type="gene ID" value="Kaladp1280s0001.v1.1"/>
</dbReference>
<accession>A0A7N1A891</accession>
<dbReference type="Gramene" id="Kaladp1280s0001.1.v1.1">
    <property type="protein sequence ID" value="Kaladp1280s0001.1.v1.1"/>
    <property type="gene ID" value="Kaladp1280s0001.v1.1"/>
</dbReference>
<sequence>MWVDPFLTFCGTWATTRLAYSQGRAWMWDIFHQALPSLLQNTLGRPQHFLPTAAPAARANTGARSPDRQPLFSAFQPIPRRWAAPLSLLRRRPPEAPPPCCAPTRRSTACLPVDPPSSAVGSKYYSPTASFFKKLAVGSIPMEHQAAAPTTAGLPLAPEPKDPPALLQSASPPPSIPPANAGQDPPAAPAPAQAGTCSDSSSCP</sequence>
<name>A0A7N1A891_KALFE</name>
<evidence type="ECO:0000256" key="1">
    <source>
        <dbReference type="SAM" id="MobiDB-lite"/>
    </source>
</evidence>
<feature type="region of interest" description="Disordered" evidence="1">
    <location>
        <begin position="146"/>
        <end position="204"/>
    </location>
</feature>